<dbReference type="OrthoDB" id="1846031at2"/>
<evidence type="ECO:0000259" key="7">
    <source>
        <dbReference type="PROSITE" id="PS50983"/>
    </source>
</evidence>
<comment type="caution">
    <text evidence="8">The sequence shown here is derived from an EMBL/GenBank/DDBJ whole genome shotgun (WGS) entry which is preliminary data.</text>
</comment>
<comment type="similarity">
    <text evidence="2">Belongs to the bacterial solute-binding protein 8 family.</text>
</comment>
<feature type="signal peptide" evidence="6">
    <location>
        <begin position="1"/>
        <end position="23"/>
    </location>
</feature>
<evidence type="ECO:0000256" key="4">
    <source>
        <dbReference type="ARBA" id="ARBA00022496"/>
    </source>
</evidence>
<feature type="domain" description="Fe/B12 periplasmic-binding" evidence="7">
    <location>
        <begin position="47"/>
        <end position="315"/>
    </location>
</feature>
<dbReference type="PANTHER" id="PTHR30532:SF24">
    <property type="entry name" value="FERRIC ENTEROBACTIN-BINDING PERIPLASMIC PROTEIN FEPB"/>
    <property type="match status" value="1"/>
</dbReference>
<dbReference type="InterPro" id="IPR051313">
    <property type="entry name" value="Bact_iron-sidero_bind"/>
</dbReference>
<gene>
    <name evidence="8" type="ORF">GCM10011499_36210</name>
</gene>
<evidence type="ECO:0000256" key="3">
    <source>
        <dbReference type="ARBA" id="ARBA00022448"/>
    </source>
</evidence>
<reference evidence="8 9" key="1">
    <citation type="journal article" date="2014" name="Int. J. Syst. Evol. Microbiol.">
        <title>Complete genome sequence of Corynebacterium casei LMG S-19264T (=DSM 44701T), isolated from a smear-ripened cheese.</title>
        <authorList>
            <consortium name="US DOE Joint Genome Institute (JGI-PGF)"/>
            <person name="Walter F."/>
            <person name="Albersmeier A."/>
            <person name="Kalinowski J."/>
            <person name="Ruckert C."/>
        </authorList>
    </citation>
    <scope>NUCLEOTIDE SEQUENCE [LARGE SCALE GENOMIC DNA]</scope>
    <source>
        <strain evidence="8 9">CGMCC 1.15896</strain>
    </source>
</reference>
<dbReference type="Proteomes" id="UP000596977">
    <property type="component" value="Unassembled WGS sequence"/>
</dbReference>
<dbReference type="GO" id="GO:1901678">
    <property type="term" value="P:iron coordination entity transport"/>
    <property type="evidence" value="ECO:0007669"/>
    <property type="project" value="UniProtKB-ARBA"/>
</dbReference>
<protein>
    <submittedName>
        <fullName evidence="8">ABC transporter substrate-binding protein</fullName>
    </submittedName>
</protein>
<evidence type="ECO:0000256" key="1">
    <source>
        <dbReference type="ARBA" id="ARBA00004196"/>
    </source>
</evidence>
<dbReference type="Gene3D" id="3.40.50.1980">
    <property type="entry name" value="Nitrogenase molybdenum iron protein domain"/>
    <property type="match status" value="2"/>
</dbReference>
<evidence type="ECO:0000256" key="5">
    <source>
        <dbReference type="ARBA" id="ARBA00022729"/>
    </source>
</evidence>
<comment type="subcellular location">
    <subcellularLocation>
        <location evidence="1">Cell envelope</location>
    </subcellularLocation>
</comment>
<keyword evidence="5 6" id="KW-0732">Signal</keyword>
<evidence type="ECO:0000313" key="8">
    <source>
        <dbReference type="EMBL" id="GGA62566.1"/>
    </source>
</evidence>
<accession>A0A916RQK8</accession>
<dbReference type="PANTHER" id="PTHR30532">
    <property type="entry name" value="IRON III DICITRATE-BINDING PERIPLASMIC PROTEIN"/>
    <property type="match status" value="1"/>
</dbReference>
<dbReference type="GO" id="GO:0030288">
    <property type="term" value="C:outer membrane-bounded periplasmic space"/>
    <property type="evidence" value="ECO:0007669"/>
    <property type="project" value="TreeGrafter"/>
</dbReference>
<proteinExistence type="inferred from homology"/>
<keyword evidence="9" id="KW-1185">Reference proteome</keyword>
<evidence type="ECO:0000256" key="2">
    <source>
        <dbReference type="ARBA" id="ARBA00008814"/>
    </source>
</evidence>
<dbReference type="InterPro" id="IPR002491">
    <property type="entry name" value="ABC_transptr_periplasmic_BD"/>
</dbReference>
<dbReference type="AlphaFoldDB" id="A0A916RQK8"/>
<keyword evidence="4" id="KW-0406">Ion transport</keyword>
<dbReference type="PROSITE" id="PS50983">
    <property type="entry name" value="FE_B12_PBP"/>
    <property type="match status" value="1"/>
</dbReference>
<dbReference type="SUPFAM" id="SSF53807">
    <property type="entry name" value="Helical backbone' metal receptor"/>
    <property type="match status" value="1"/>
</dbReference>
<feature type="chain" id="PRO_5037456440" evidence="6">
    <location>
        <begin position="24"/>
        <end position="336"/>
    </location>
</feature>
<dbReference type="Pfam" id="PF01497">
    <property type="entry name" value="Peripla_BP_2"/>
    <property type="match status" value="1"/>
</dbReference>
<dbReference type="EMBL" id="BMKB01000008">
    <property type="protein sequence ID" value="GGA62566.1"/>
    <property type="molecule type" value="Genomic_DNA"/>
</dbReference>
<organism evidence="8 9">
    <name type="scientific">Pelagibacterium lentulum</name>
    <dbReference type="NCBI Taxonomy" id="2029865"/>
    <lineage>
        <taxon>Bacteria</taxon>
        <taxon>Pseudomonadati</taxon>
        <taxon>Pseudomonadota</taxon>
        <taxon>Alphaproteobacteria</taxon>
        <taxon>Hyphomicrobiales</taxon>
        <taxon>Devosiaceae</taxon>
        <taxon>Pelagibacterium</taxon>
    </lineage>
</organism>
<evidence type="ECO:0000313" key="9">
    <source>
        <dbReference type="Proteomes" id="UP000596977"/>
    </source>
</evidence>
<keyword evidence="4" id="KW-0408">Iron</keyword>
<sequence length="336" mass="36341">MKYPVPGLFISALCLFASFAAPAATQQFPLTIEHKFGTTIIEAKPKRVATVDYAGADDLLALGVQPVVFRYWYGDYPRALWPWAGALLEETPPILRGDIDFEQVAAVDPDVIIALWSGITEDDYQKLSLIAPVVAVPEGEGDFNLPWDRRALLTGRALGLEEPARQQVAAINERLADIAAGRPEWTGKTVAIAHAWRSAAEPGAYTSNDVRMQILEQMGFLTAPAVDALMTSGDEFSVALSPEDLSPIDADLLIWLTTGPWDNVINMAAHPFLAATREARDVYVGAEITGAFSHSSLLSLPYAIDTLASMIEVALDGDPTTHADDRPVELARASAQ</sequence>
<evidence type="ECO:0000256" key="6">
    <source>
        <dbReference type="SAM" id="SignalP"/>
    </source>
</evidence>
<dbReference type="RefSeq" id="WP_127072259.1">
    <property type="nucleotide sequence ID" value="NZ_BMKB01000008.1"/>
</dbReference>
<name>A0A916RQK8_9HYPH</name>
<keyword evidence="3" id="KW-0813">Transport</keyword>
<keyword evidence="4" id="KW-0410">Iron transport</keyword>